<dbReference type="InterPro" id="IPR016181">
    <property type="entry name" value="Acyl_CoA_acyltransferase"/>
</dbReference>
<dbReference type="RefSeq" id="WP_204728789.1">
    <property type="nucleotide sequence ID" value="NZ_JAFBDK010000005.1"/>
</dbReference>
<dbReference type="PANTHER" id="PTHR43877">
    <property type="entry name" value="AMINOALKYLPHOSPHONATE N-ACETYLTRANSFERASE-RELATED-RELATED"/>
    <property type="match status" value="1"/>
</dbReference>
<proteinExistence type="predicted"/>
<keyword evidence="1 4" id="KW-0808">Transferase</keyword>
<dbReference type="EMBL" id="JBHUPG010000019">
    <property type="protein sequence ID" value="MFD2912224.1"/>
    <property type="molecule type" value="Genomic_DNA"/>
</dbReference>
<evidence type="ECO:0000256" key="2">
    <source>
        <dbReference type="ARBA" id="ARBA00023315"/>
    </source>
</evidence>
<dbReference type="InterPro" id="IPR050832">
    <property type="entry name" value="Bact_Acetyltransf"/>
</dbReference>
<keyword evidence="2 4" id="KW-0012">Acyltransferase</keyword>
<dbReference type="Gene3D" id="3.40.630.30">
    <property type="match status" value="1"/>
</dbReference>
<name>A0ABW5ZGV8_9BACL</name>
<dbReference type="InterPro" id="IPR000182">
    <property type="entry name" value="GNAT_dom"/>
</dbReference>
<evidence type="ECO:0000259" key="3">
    <source>
        <dbReference type="PROSITE" id="PS51186"/>
    </source>
</evidence>
<evidence type="ECO:0000313" key="4">
    <source>
        <dbReference type="EMBL" id="MFD2912224.1"/>
    </source>
</evidence>
<keyword evidence="5" id="KW-1185">Reference proteome</keyword>
<accession>A0ABW5ZGV8</accession>
<dbReference type="Pfam" id="PF00583">
    <property type="entry name" value="Acetyltransf_1"/>
    <property type="match status" value="1"/>
</dbReference>
<sequence>MKNALIITEVTVTKTSINQLSSLLVEVVKQGASIGFIPPFGDREANQYWQQLSESDTILMIAEMDQTIVGTVQLDLCTKSNGLHRAELVKLMVHPDYQGKGIGRKLMIKAEEAALKRNRSLIVLDTRKGDLSNQLYLSMGYTCAGEIPLYAMSAEGSLDPTVFYYKLLKHS</sequence>
<dbReference type="PANTHER" id="PTHR43877:SF1">
    <property type="entry name" value="ACETYLTRANSFERASE"/>
    <property type="match status" value="1"/>
</dbReference>
<comment type="caution">
    <text evidence="4">The sequence shown here is derived from an EMBL/GenBank/DDBJ whole genome shotgun (WGS) entry which is preliminary data.</text>
</comment>
<dbReference type="GO" id="GO:0016746">
    <property type="term" value="F:acyltransferase activity"/>
    <property type="evidence" value="ECO:0007669"/>
    <property type="project" value="UniProtKB-KW"/>
</dbReference>
<dbReference type="SUPFAM" id="SSF55729">
    <property type="entry name" value="Acyl-CoA N-acyltransferases (Nat)"/>
    <property type="match status" value="1"/>
</dbReference>
<dbReference type="Proteomes" id="UP001597561">
    <property type="component" value="Unassembled WGS sequence"/>
</dbReference>
<evidence type="ECO:0000256" key="1">
    <source>
        <dbReference type="ARBA" id="ARBA00022679"/>
    </source>
</evidence>
<gene>
    <name evidence="4" type="ORF">ACFS5P_10095</name>
</gene>
<protein>
    <submittedName>
        <fullName evidence="4">GNAT family N-acetyltransferase</fullName>
        <ecNumber evidence="4">2.3.-.-</ecNumber>
    </submittedName>
</protein>
<dbReference type="CDD" id="cd04301">
    <property type="entry name" value="NAT_SF"/>
    <property type="match status" value="1"/>
</dbReference>
<organism evidence="4 5">
    <name type="scientific">Jeotgalibacillus terrae</name>
    <dbReference type="NCBI Taxonomy" id="587735"/>
    <lineage>
        <taxon>Bacteria</taxon>
        <taxon>Bacillati</taxon>
        <taxon>Bacillota</taxon>
        <taxon>Bacilli</taxon>
        <taxon>Bacillales</taxon>
        <taxon>Caryophanaceae</taxon>
        <taxon>Jeotgalibacillus</taxon>
    </lineage>
</organism>
<reference evidence="5" key="1">
    <citation type="journal article" date="2019" name="Int. J. Syst. Evol. Microbiol.">
        <title>The Global Catalogue of Microorganisms (GCM) 10K type strain sequencing project: providing services to taxonomists for standard genome sequencing and annotation.</title>
        <authorList>
            <consortium name="The Broad Institute Genomics Platform"/>
            <consortium name="The Broad Institute Genome Sequencing Center for Infectious Disease"/>
            <person name="Wu L."/>
            <person name="Ma J."/>
        </authorList>
    </citation>
    <scope>NUCLEOTIDE SEQUENCE [LARGE SCALE GENOMIC DNA]</scope>
    <source>
        <strain evidence="5">KCTC 13528</strain>
    </source>
</reference>
<dbReference type="EC" id="2.3.-.-" evidence="4"/>
<feature type="domain" description="N-acetyltransferase" evidence="3">
    <location>
        <begin position="7"/>
        <end position="169"/>
    </location>
</feature>
<evidence type="ECO:0000313" key="5">
    <source>
        <dbReference type="Proteomes" id="UP001597561"/>
    </source>
</evidence>
<dbReference type="PROSITE" id="PS51186">
    <property type="entry name" value="GNAT"/>
    <property type="match status" value="1"/>
</dbReference>